<dbReference type="InterPro" id="IPR039421">
    <property type="entry name" value="Type_1_exporter"/>
</dbReference>
<organism evidence="10 11">
    <name type="scientific">Ferrimonas pelagia</name>
    <dbReference type="NCBI Taxonomy" id="1177826"/>
    <lineage>
        <taxon>Bacteria</taxon>
        <taxon>Pseudomonadati</taxon>
        <taxon>Pseudomonadota</taxon>
        <taxon>Gammaproteobacteria</taxon>
        <taxon>Alteromonadales</taxon>
        <taxon>Ferrimonadaceae</taxon>
        <taxon>Ferrimonas</taxon>
    </lineage>
</organism>
<dbReference type="InterPro" id="IPR027417">
    <property type="entry name" value="P-loop_NTPase"/>
</dbReference>
<accession>A0ABP9FDM5</accession>
<dbReference type="SUPFAM" id="SSF52540">
    <property type="entry name" value="P-loop containing nucleoside triphosphate hydrolases"/>
    <property type="match status" value="1"/>
</dbReference>
<evidence type="ECO:0000313" key="10">
    <source>
        <dbReference type="EMBL" id="GAA4899300.1"/>
    </source>
</evidence>
<sequence>MSRPDHNRTFRLLAGYIYRDPRLLIRSLLLLLLATALDVVGPLLAKIYIDDYLLTGDLRWQLILQLLLIYLLCQLGAGAFRYLQALSFTKMALNAVTDIRKRAFARVMRLPMRYFDHARTGQLVSRITNDTEAIKDLYVQFLSNVLGNAVMLLGILVAMALLDLTLMMIALALVPAVITIIYLYQRLSGPAVAQSRVQRAEINGSLNESIGGMAVIQASNQSERFLRHFGQINDHYYRSRLRTVFASGLLLRPAIDLLSITTTVGILWLFGQQVVAGVAEIGVLYAFLNYMARFTEPLAEITQRFNLYQQAMVAGDRVAKLLDEPEARYGEQQAQLDNGSMTLTGLSFGYLPAKTVLHDIDLKVPDGGFYAIAGHTGSGKSTLLSLLLGFYPAPRGSVLIGGSDIHDLAQSALRHGIGLILQEPFVLADSVRANIDMGRGLSEQQVQSAARKAHLHQAILQLPQGYATTLGEGGLRLSTGQRQQLIIARALAGEPRILLLDEATANIDSETEQVVQQALARLRGEITIIAVAHRLSTIKQADHIVLLSHGRISEQGDHRQLMALEGGTYRAMYELQQQAARIEAIND</sequence>
<dbReference type="PANTHER" id="PTHR24221:SF430">
    <property type="entry name" value="MULTIDRUG RESISTANCE ABC TRANSPORTER ATP-BINDING_PERMEASE PROTEIN YHEH-RELATED"/>
    <property type="match status" value="1"/>
</dbReference>
<proteinExistence type="predicted"/>
<keyword evidence="5 7" id="KW-1133">Transmembrane helix</keyword>
<dbReference type="CDD" id="cd18544">
    <property type="entry name" value="ABC_6TM_TmrA_like"/>
    <property type="match status" value="1"/>
</dbReference>
<evidence type="ECO:0000313" key="11">
    <source>
        <dbReference type="Proteomes" id="UP001499988"/>
    </source>
</evidence>
<keyword evidence="3" id="KW-0547">Nucleotide-binding</keyword>
<dbReference type="PANTHER" id="PTHR24221">
    <property type="entry name" value="ATP-BINDING CASSETTE SUB-FAMILY B"/>
    <property type="match status" value="1"/>
</dbReference>
<keyword evidence="11" id="KW-1185">Reference proteome</keyword>
<feature type="transmembrane region" description="Helical" evidence="7">
    <location>
        <begin position="274"/>
        <end position="292"/>
    </location>
</feature>
<evidence type="ECO:0000256" key="3">
    <source>
        <dbReference type="ARBA" id="ARBA00022741"/>
    </source>
</evidence>
<gene>
    <name evidence="10" type="ORF">GCM10023333_36120</name>
</gene>
<evidence type="ECO:0000259" key="9">
    <source>
        <dbReference type="PROSITE" id="PS50929"/>
    </source>
</evidence>
<evidence type="ECO:0000256" key="5">
    <source>
        <dbReference type="ARBA" id="ARBA00022989"/>
    </source>
</evidence>
<keyword evidence="4" id="KW-0067">ATP-binding</keyword>
<dbReference type="Gene3D" id="3.40.50.300">
    <property type="entry name" value="P-loop containing nucleotide triphosphate hydrolases"/>
    <property type="match status" value="1"/>
</dbReference>
<evidence type="ECO:0000256" key="4">
    <source>
        <dbReference type="ARBA" id="ARBA00022840"/>
    </source>
</evidence>
<dbReference type="InterPro" id="IPR036640">
    <property type="entry name" value="ABC1_TM_sf"/>
</dbReference>
<dbReference type="Pfam" id="PF00664">
    <property type="entry name" value="ABC_membrane"/>
    <property type="match status" value="1"/>
</dbReference>
<feature type="domain" description="ABC transmembrane type-1" evidence="9">
    <location>
        <begin position="27"/>
        <end position="310"/>
    </location>
</feature>
<feature type="domain" description="ABC transporter" evidence="8">
    <location>
        <begin position="341"/>
        <end position="574"/>
    </location>
</feature>
<feature type="transmembrane region" description="Helical" evidence="7">
    <location>
        <begin position="141"/>
        <end position="160"/>
    </location>
</feature>
<feature type="transmembrane region" description="Helical" evidence="7">
    <location>
        <begin position="61"/>
        <end position="83"/>
    </location>
</feature>
<dbReference type="PROSITE" id="PS50893">
    <property type="entry name" value="ABC_TRANSPORTER_2"/>
    <property type="match status" value="1"/>
</dbReference>
<dbReference type="RefSeq" id="WP_345336873.1">
    <property type="nucleotide sequence ID" value="NZ_BAABJZ010000101.1"/>
</dbReference>
<evidence type="ECO:0000256" key="6">
    <source>
        <dbReference type="ARBA" id="ARBA00023136"/>
    </source>
</evidence>
<comment type="caution">
    <text evidence="10">The sequence shown here is derived from an EMBL/GenBank/DDBJ whole genome shotgun (WGS) entry which is preliminary data.</text>
</comment>
<reference evidence="11" key="1">
    <citation type="journal article" date="2019" name="Int. J. Syst. Evol. Microbiol.">
        <title>The Global Catalogue of Microorganisms (GCM) 10K type strain sequencing project: providing services to taxonomists for standard genome sequencing and annotation.</title>
        <authorList>
            <consortium name="The Broad Institute Genomics Platform"/>
            <consortium name="The Broad Institute Genome Sequencing Center for Infectious Disease"/>
            <person name="Wu L."/>
            <person name="Ma J."/>
        </authorList>
    </citation>
    <scope>NUCLEOTIDE SEQUENCE [LARGE SCALE GENOMIC DNA]</scope>
    <source>
        <strain evidence="11">JCM 18401</strain>
    </source>
</reference>
<keyword evidence="6 7" id="KW-0472">Membrane</keyword>
<keyword evidence="2 7" id="KW-0812">Transmembrane</keyword>
<evidence type="ECO:0000259" key="8">
    <source>
        <dbReference type="PROSITE" id="PS50893"/>
    </source>
</evidence>
<dbReference type="InterPro" id="IPR003439">
    <property type="entry name" value="ABC_transporter-like_ATP-bd"/>
</dbReference>
<dbReference type="Proteomes" id="UP001499988">
    <property type="component" value="Unassembled WGS sequence"/>
</dbReference>
<dbReference type="PROSITE" id="PS50929">
    <property type="entry name" value="ABC_TM1F"/>
    <property type="match status" value="1"/>
</dbReference>
<dbReference type="SMART" id="SM00382">
    <property type="entry name" value="AAA"/>
    <property type="match status" value="1"/>
</dbReference>
<feature type="transmembrane region" description="Helical" evidence="7">
    <location>
        <begin position="166"/>
        <end position="184"/>
    </location>
</feature>
<name>A0ABP9FDM5_9GAMM</name>
<dbReference type="SUPFAM" id="SSF90123">
    <property type="entry name" value="ABC transporter transmembrane region"/>
    <property type="match status" value="1"/>
</dbReference>
<comment type="subcellular location">
    <subcellularLocation>
        <location evidence="1">Cell membrane</location>
        <topology evidence="1">Multi-pass membrane protein</topology>
    </subcellularLocation>
</comment>
<evidence type="ECO:0000256" key="2">
    <source>
        <dbReference type="ARBA" id="ARBA00022692"/>
    </source>
</evidence>
<dbReference type="EMBL" id="BAABJZ010000101">
    <property type="protein sequence ID" value="GAA4899300.1"/>
    <property type="molecule type" value="Genomic_DNA"/>
</dbReference>
<evidence type="ECO:0000256" key="7">
    <source>
        <dbReference type="SAM" id="Phobius"/>
    </source>
</evidence>
<dbReference type="Gene3D" id="1.20.1560.10">
    <property type="entry name" value="ABC transporter type 1, transmembrane domain"/>
    <property type="match status" value="1"/>
</dbReference>
<evidence type="ECO:0000256" key="1">
    <source>
        <dbReference type="ARBA" id="ARBA00004651"/>
    </source>
</evidence>
<dbReference type="Pfam" id="PF00005">
    <property type="entry name" value="ABC_tran"/>
    <property type="match status" value="1"/>
</dbReference>
<protein>
    <submittedName>
        <fullName evidence="10">ABC transporter transmembrane domain-containing protein</fullName>
    </submittedName>
</protein>
<dbReference type="InterPro" id="IPR003593">
    <property type="entry name" value="AAA+_ATPase"/>
</dbReference>
<dbReference type="InterPro" id="IPR011527">
    <property type="entry name" value="ABC1_TM_dom"/>
</dbReference>